<accession>B8J484</accession>
<dbReference type="AlphaFoldDB" id="B8J484"/>
<dbReference type="InterPro" id="IPR001387">
    <property type="entry name" value="Cro/C1-type_HTH"/>
</dbReference>
<reference evidence="3" key="1">
    <citation type="submission" date="2009-01" db="EMBL/GenBank/DDBJ databases">
        <title>Complete sequence of Desulfovibrio desulfuricans subsp. desulfuricans str. ATCC 27774.</title>
        <authorList>
            <consortium name="US DOE Joint Genome Institute"/>
            <person name="Lucas S."/>
            <person name="Copeland A."/>
            <person name="Lapidus A."/>
            <person name="Glavina del Rio T."/>
            <person name="Tice H."/>
            <person name="Bruce D."/>
            <person name="Goodwin L."/>
            <person name="Pitluck S."/>
            <person name="Sims D."/>
            <person name="Lu M."/>
            <person name="Kiss H."/>
            <person name="Meineke L."/>
            <person name="Brettin T."/>
            <person name="Detter J.C."/>
            <person name="Han C."/>
            <person name="Larimer F."/>
            <person name="Land M."/>
            <person name="Hauser L."/>
            <person name="Kyrpides N."/>
            <person name="Ovchinnikova G."/>
            <person name="Hazen T.C."/>
        </authorList>
    </citation>
    <scope>NUCLEOTIDE SEQUENCE [LARGE SCALE GENOMIC DNA]</scope>
    <source>
        <strain evidence="3">ATCC 27774</strain>
    </source>
</reference>
<evidence type="ECO:0000313" key="3">
    <source>
        <dbReference type="EMBL" id="ACL50129.1"/>
    </source>
</evidence>
<feature type="domain" description="HTH cro/C1-type" evidence="2">
    <location>
        <begin position="12"/>
        <end position="66"/>
    </location>
</feature>
<evidence type="ECO:0000256" key="1">
    <source>
        <dbReference type="ARBA" id="ARBA00023125"/>
    </source>
</evidence>
<protein>
    <submittedName>
        <fullName evidence="3">Transcriptional regulator, XRE family</fullName>
    </submittedName>
</protein>
<proteinExistence type="predicted"/>
<dbReference type="EMBL" id="CP001358">
    <property type="protein sequence ID" value="ACL50129.1"/>
    <property type="molecule type" value="Genomic_DNA"/>
</dbReference>
<dbReference type="GO" id="GO:0003677">
    <property type="term" value="F:DNA binding"/>
    <property type="evidence" value="ECO:0007669"/>
    <property type="project" value="UniProtKB-KW"/>
</dbReference>
<keyword evidence="1" id="KW-0238">DNA-binding</keyword>
<dbReference type="HOGENOM" id="CLU_2205789_0_0_7"/>
<dbReference type="CDD" id="cd00093">
    <property type="entry name" value="HTH_XRE"/>
    <property type="match status" value="1"/>
</dbReference>
<dbReference type="SMART" id="SM00530">
    <property type="entry name" value="HTH_XRE"/>
    <property type="match status" value="1"/>
</dbReference>
<organism evidence="3">
    <name type="scientific">Desulfovibrio desulfuricans (strain ATCC 27774 / DSM 6949 / MB)</name>
    <dbReference type="NCBI Taxonomy" id="525146"/>
    <lineage>
        <taxon>Bacteria</taxon>
        <taxon>Pseudomonadati</taxon>
        <taxon>Thermodesulfobacteriota</taxon>
        <taxon>Desulfovibrionia</taxon>
        <taxon>Desulfovibrionales</taxon>
        <taxon>Desulfovibrionaceae</taxon>
        <taxon>Desulfovibrio</taxon>
    </lineage>
</organism>
<evidence type="ECO:0000259" key="2">
    <source>
        <dbReference type="PROSITE" id="PS50943"/>
    </source>
</evidence>
<dbReference type="KEGG" id="dds:Ddes_2233"/>
<dbReference type="SUPFAM" id="SSF47413">
    <property type="entry name" value="lambda repressor-like DNA-binding domains"/>
    <property type="match status" value="1"/>
</dbReference>
<gene>
    <name evidence="3" type="ordered locus">Ddes_2233</name>
</gene>
<dbReference type="Pfam" id="PF01381">
    <property type="entry name" value="HTH_3"/>
    <property type="match status" value="1"/>
</dbReference>
<name>B8J484_DESDA</name>
<dbReference type="PANTHER" id="PTHR46558">
    <property type="entry name" value="TRACRIPTIONAL REGULATORY PROTEIN-RELATED-RELATED"/>
    <property type="match status" value="1"/>
</dbReference>
<dbReference type="PROSITE" id="PS50943">
    <property type="entry name" value="HTH_CROC1"/>
    <property type="match status" value="1"/>
</dbReference>
<sequence>MMESFKIIGAKIVNLREAKKLTQEQLAEKAEIPIAELRKIEEGSPDATINFYEKIGQVLNFTPAQIFAKTDREHRQQITKIKKLLQAAPIDVLHELEIQLKAKLKIK</sequence>
<dbReference type="InterPro" id="IPR010982">
    <property type="entry name" value="Lambda_DNA-bd_dom_sf"/>
</dbReference>
<dbReference type="PANTHER" id="PTHR46558:SF11">
    <property type="entry name" value="HTH-TYPE TRANSCRIPTIONAL REGULATOR XRE"/>
    <property type="match status" value="1"/>
</dbReference>
<dbReference type="Gene3D" id="1.10.260.40">
    <property type="entry name" value="lambda repressor-like DNA-binding domains"/>
    <property type="match status" value="1"/>
</dbReference>